<dbReference type="SUPFAM" id="SSF55658">
    <property type="entry name" value="L9 N-domain-like"/>
    <property type="match status" value="1"/>
</dbReference>
<evidence type="ECO:0000256" key="1">
    <source>
        <dbReference type="ARBA" id="ARBA00010605"/>
    </source>
</evidence>
<dbReference type="GO" id="GO:1990904">
    <property type="term" value="C:ribonucleoprotein complex"/>
    <property type="evidence" value="ECO:0007669"/>
    <property type="project" value="UniProtKB-KW"/>
</dbReference>
<evidence type="ECO:0000256" key="2">
    <source>
        <dbReference type="ARBA" id="ARBA00022730"/>
    </source>
</evidence>
<dbReference type="GO" id="GO:0006412">
    <property type="term" value="P:translation"/>
    <property type="evidence" value="ECO:0007669"/>
    <property type="project" value="InterPro"/>
</dbReference>
<reference evidence="7" key="1">
    <citation type="submission" date="2018-05" db="EMBL/GenBank/DDBJ databases">
        <authorList>
            <person name="Lanie J.A."/>
            <person name="Ng W.-L."/>
            <person name="Kazmierczak K.M."/>
            <person name="Andrzejewski T.M."/>
            <person name="Davidsen T.M."/>
            <person name="Wayne K.J."/>
            <person name="Tettelin H."/>
            <person name="Glass J.I."/>
            <person name="Rusch D."/>
            <person name="Podicherti R."/>
            <person name="Tsui H.-C.T."/>
            <person name="Winkler M.E."/>
        </authorList>
    </citation>
    <scope>NUCLEOTIDE SEQUENCE</scope>
</reference>
<dbReference type="Gene3D" id="3.40.5.10">
    <property type="entry name" value="Ribosomal protein L9, N-terminal domain"/>
    <property type="match status" value="1"/>
</dbReference>
<gene>
    <name evidence="7" type="ORF">METZ01_LOCUS287203</name>
</gene>
<dbReference type="Gene3D" id="3.10.430.100">
    <property type="entry name" value="Ribosomal protein L9, C-terminal domain"/>
    <property type="match status" value="1"/>
</dbReference>
<dbReference type="GO" id="GO:0005840">
    <property type="term" value="C:ribosome"/>
    <property type="evidence" value="ECO:0007669"/>
    <property type="project" value="UniProtKB-KW"/>
</dbReference>
<dbReference type="Pfam" id="PF03948">
    <property type="entry name" value="Ribosomal_L9_C"/>
    <property type="match status" value="1"/>
</dbReference>
<evidence type="ECO:0000313" key="7">
    <source>
        <dbReference type="EMBL" id="SVC34349.1"/>
    </source>
</evidence>
<evidence type="ECO:0000259" key="6">
    <source>
        <dbReference type="PROSITE" id="PS00651"/>
    </source>
</evidence>
<proteinExistence type="inferred from homology"/>
<dbReference type="PANTHER" id="PTHR21368">
    <property type="entry name" value="50S RIBOSOMAL PROTEIN L9"/>
    <property type="match status" value="1"/>
</dbReference>
<protein>
    <recommendedName>
        <fullName evidence="6">Ribosomal protein L9 domain-containing protein</fullName>
    </recommendedName>
</protein>
<dbReference type="GO" id="GO:0003735">
    <property type="term" value="F:structural constituent of ribosome"/>
    <property type="evidence" value="ECO:0007669"/>
    <property type="project" value="InterPro"/>
</dbReference>
<dbReference type="InterPro" id="IPR020594">
    <property type="entry name" value="Ribosomal_bL9_bac/chp"/>
</dbReference>
<evidence type="ECO:0000256" key="3">
    <source>
        <dbReference type="ARBA" id="ARBA00022884"/>
    </source>
</evidence>
<dbReference type="AlphaFoldDB" id="A0A382LCJ3"/>
<evidence type="ECO:0000256" key="5">
    <source>
        <dbReference type="ARBA" id="ARBA00023274"/>
    </source>
</evidence>
<dbReference type="SUPFAM" id="SSF55653">
    <property type="entry name" value="Ribosomal protein L9 C-domain"/>
    <property type="match status" value="1"/>
</dbReference>
<comment type="similarity">
    <text evidence="1">Belongs to the bacterial ribosomal protein bL9 family.</text>
</comment>
<dbReference type="InterPro" id="IPR020070">
    <property type="entry name" value="Ribosomal_bL9_N"/>
</dbReference>
<dbReference type="InterPro" id="IPR036791">
    <property type="entry name" value="Ribosomal_bL9_C_sf"/>
</dbReference>
<feature type="domain" description="Ribosomal protein L9" evidence="6">
    <location>
        <begin position="13"/>
        <end position="40"/>
    </location>
</feature>
<evidence type="ECO:0000256" key="4">
    <source>
        <dbReference type="ARBA" id="ARBA00022980"/>
    </source>
</evidence>
<keyword evidence="3" id="KW-0694">RNA-binding</keyword>
<keyword evidence="4" id="KW-0689">Ribosomal protein</keyword>
<dbReference type="InterPro" id="IPR036935">
    <property type="entry name" value="Ribosomal_bL9_N_sf"/>
</dbReference>
<dbReference type="InterPro" id="IPR000244">
    <property type="entry name" value="Ribosomal_bL9"/>
</dbReference>
<dbReference type="EMBL" id="UINC01086151">
    <property type="protein sequence ID" value="SVC34349.1"/>
    <property type="molecule type" value="Genomic_DNA"/>
</dbReference>
<sequence length="165" mass="18707">MEVILRETIDNLGRRGEIVDVKRGYARNFLLPQKMALPVTDANKRQVEREREAVELRESGERKVAEDHAKRLQSVECLIARRVGETSTLYGSVTAADIAEFYEKQQIAVDKRKIQLSEPLKELGEFQVAIRLHRDVTAEITVKVINEAASTTDTDEPEQARTSSE</sequence>
<dbReference type="InterPro" id="IPR020069">
    <property type="entry name" value="Ribosomal_bL9_C"/>
</dbReference>
<keyword evidence="2" id="KW-0699">rRNA-binding</keyword>
<keyword evidence="5" id="KW-0687">Ribonucleoprotein</keyword>
<organism evidence="7">
    <name type="scientific">marine metagenome</name>
    <dbReference type="NCBI Taxonomy" id="408172"/>
    <lineage>
        <taxon>unclassified sequences</taxon>
        <taxon>metagenomes</taxon>
        <taxon>ecological metagenomes</taxon>
    </lineage>
</organism>
<accession>A0A382LCJ3</accession>
<dbReference type="Pfam" id="PF01281">
    <property type="entry name" value="Ribosomal_L9_N"/>
    <property type="match status" value="1"/>
</dbReference>
<dbReference type="GO" id="GO:0019843">
    <property type="term" value="F:rRNA binding"/>
    <property type="evidence" value="ECO:0007669"/>
    <property type="project" value="UniProtKB-KW"/>
</dbReference>
<dbReference type="NCBIfam" id="TIGR00158">
    <property type="entry name" value="L9"/>
    <property type="match status" value="1"/>
</dbReference>
<dbReference type="PROSITE" id="PS00651">
    <property type="entry name" value="RIBOSOMAL_L9"/>
    <property type="match status" value="1"/>
</dbReference>
<name>A0A382LCJ3_9ZZZZ</name>
<dbReference type="InterPro" id="IPR009027">
    <property type="entry name" value="Ribosomal_bL9/RNase_H1_N"/>
</dbReference>
<dbReference type="HAMAP" id="MF_00503">
    <property type="entry name" value="Ribosomal_bL9"/>
    <property type="match status" value="1"/>
</dbReference>